<accession>A0ABT5SBD9</accession>
<dbReference type="RefSeq" id="WP_265725946.1">
    <property type="nucleotide sequence ID" value="NZ_JAOSLC020000003.1"/>
</dbReference>
<name>A0ABT5SBD9_9FLAO</name>
<dbReference type="Proteomes" id="UP001151478">
    <property type="component" value="Unassembled WGS sequence"/>
</dbReference>
<organism evidence="2 3">
    <name type="scientific">Polaribacter ponticola</name>
    <dbReference type="NCBI Taxonomy" id="2978475"/>
    <lineage>
        <taxon>Bacteria</taxon>
        <taxon>Pseudomonadati</taxon>
        <taxon>Bacteroidota</taxon>
        <taxon>Flavobacteriia</taxon>
        <taxon>Flavobacteriales</taxon>
        <taxon>Flavobacteriaceae</taxon>
    </lineage>
</organism>
<keyword evidence="3" id="KW-1185">Reference proteome</keyword>
<dbReference type="EMBL" id="JAOSLC020000003">
    <property type="protein sequence ID" value="MDD7915395.1"/>
    <property type="molecule type" value="Genomic_DNA"/>
</dbReference>
<keyword evidence="1" id="KW-1133">Transmembrane helix</keyword>
<reference evidence="2" key="1">
    <citation type="submission" date="2023-02" db="EMBL/GenBank/DDBJ databases">
        <title>Polaribacter ponticola sp. nov., isolated from seawater.</title>
        <authorList>
            <person name="Baek J.H."/>
            <person name="Kim J.M."/>
            <person name="Choi D.G."/>
            <person name="Jeon C.O."/>
        </authorList>
    </citation>
    <scope>NUCLEOTIDE SEQUENCE</scope>
    <source>
        <strain evidence="2">MSW5</strain>
    </source>
</reference>
<keyword evidence="1" id="KW-0812">Transmembrane</keyword>
<protein>
    <submittedName>
        <fullName evidence="2">Uncharacterized protein</fullName>
    </submittedName>
</protein>
<evidence type="ECO:0000313" key="3">
    <source>
        <dbReference type="Proteomes" id="UP001151478"/>
    </source>
</evidence>
<comment type="caution">
    <text evidence="2">The sequence shown here is derived from an EMBL/GenBank/DDBJ whole genome shotgun (WGS) entry which is preliminary data.</text>
</comment>
<gene>
    <name evidence="2" type="ORF">N5A56_013665</name>
</gene>
<keyword evidence="1" id="KW-0472">Membrane</keyword>
<evidence type="ECO:0000313" key="2">
    <source>
        <dbReference type="EMBL" id="MDD7915395.1"/>
    </source>
</evidence>
<proteinExistence type="predicted"/>
<feature type="transmembrane region" description="Helical" evidence="1">
    <location>
        <begin position="26"/>
        <end position="45"/>
    </location>
</feature>
<evidence type="ECO:0000256" key="1">
    <source>
        <dbReference type="SAM" id="Phobius"/>
    </source>
</evidence>
<sequence length="60" mass="7015">MKTKESDFFIDKFIVKYQALSIKEKTIINLTIALFFVLFFIGFLYNGGEVVGKFLYNITH</sequence>